<accession>A0A7W6DI46</accession>
<evidence type="ECO:0008006" key="4">
    <source>
        <dbReference type="Google" id="ProtNLM"/>
    </source>
</evidence>
<proteinExistence type="predicted"/>
<dbReference type="EMBL" id="JACIEB010000006">
    <property type="protein sequence ID" value="MBB3983004.1"/>
    <property type="molecule type" value="Genomic_DNA"/>
</dbReference>
<protein>
    <recommendedName>
        <fullName evidence="4">C-type lysozyme inhibitor domain-containing protein</fullName>
    </recommendedName>
</protein>
<name>A0A7W6DI46_9SPHN</name>
<evidence type="ECO:0000313" key="3">
    <source>
        <dbReference type="Proteomes" id="UP000552757"/>
    </source>
</evidence>
<dbReference type="PROSITE" id="PS51257">
    <property type="entry name" value="PROKAR_LIPOPROTEIN"/>
    <property type="match status" value="1"/>
</dbReference>
<evidence type="ECO:0000256" key="1">
    <source>
        <dbReference type="SAM" id="SignalP"/>
    </source>
</evidence>
<feature type="signal peptide" evidence="1">
    <location>
        <begin position="1"/>
        <end position="20"/>
    </location>
</feature>
<organism evidence="2 3">
    <name type="scientific">Sphingobium fontiphilum</name>
    <dbReference type="NCBI Taxonomy" id="944425"/>
    <lineage>
        <taxon>Bacteria</taxon>
        <taxon>Pseudomonadati</taxon>
        <taxon>Pseudomonadota</taxon>
        <taxon>Alphaproteobacteria</taxon>
        <taxon>Sphingomonadales</taxon>
        <taxon>Sphingomonadaceae</taxon>
        <taxon>Sphingobium</taxon>
    </lineage>
</organism>
<feature type="chain" id="PRO_5030641467" description="C-type lysozyme inhibitor domain-containing protein" evidence="1">
    <location>
        <begin position="21"/>
        <end position="127"/>
    </location>
</feature>
<dbReference type="AlphaFoldDB" id="A0A7W6DI46"/>
<reference evidence="2 3" key="1">
    <citation type="submission" date="2020-08" db="EMBL/GenBank/DDBJ databases">
        <title>Genomic Encyclopedia of Type Strains, Phase IV (KMG-IV): sequencing the most valuable type-strain genomes for metagenomic binning, comparative biology and taxonomic classification.</title>
        <authorList>
            <person name="Goeker M."/>
        </authorList>
    </citation>
    <scope>NUCLEOTIDE SEQUENCE [LARGE SCALE GENOMIC DNA]</scope>
    <source>
        <strain evidence="2 3">DSM 29348</strain>
    </source>
</reference>
<evidence type="ECO:0000313" key="2">
    <source>
        <dbReference type="EMBL" id="MBB3983004.1"/>
    </source>
</evidence>
<dbReference type="Proteomes" id="UP000552757">
    <property type="component" value="Unassembled WGS sequence"/>
</dbReference>
<keyword evidence="1" id="KW-0732">Signal</keyword>
<keyword evidence="3" id="KW-1185">Reference proteome</keyword>
<gene>
    <name evidence="2" type="ORF">GGR44_002684</name>
</gene>
<sequence>MKYYLSLIAVASLSLLSACGSNDEPEVVGGPADPMAKELANAAPVELPPAVKDSRSYRCKDNSLLFVDFLADDKTANLRTEKGGAPTKLVAPEAGKPFVAEGGYSVEGSGAAITATLPGKGAQSCKA</sequence>
<dbReference type="RefSeq" id="WP_183956013.1">
    <property type="nucleotide sequence ID" value="NZ_JACIEB010000006.1"/>
</dbReference>
<comment type="caution">
    <text evidence="2">The sequence shown here is derived from an EMBL/GenBank/DDBJ whole genome shotgun (WGS) entry which is preliminary data.</text>
</comment>